<feature type="compositionally biased region" description="Basic and acidic residues" evidence="1">
    <location>
        <begin position="33"/>
        <end position="45"/>
    </location>
</feature>
<feature type="signal peptide" evidence="2">
    <location>
        <begin position="1"/>
        <end position="17"/>
    </location>
</feature>
<evidence type="ECO:0000313" key="4">
    <source>
        <dbReference type="Proteomes" id="UP001219355"/>
    </source>
</evidence>
<reference evidence="3" key="1">
    <citation type="submission" date="2023-03" db="EMBL/GenBank/DDBJ databases">
        <title>Emydomyces testavorans Genome Sequence.</title>
        <authorList>
            <person name="Hoyer L."/>
        </authorList>
    </citation>
    <scope>NUCLEOTIDE SEQUENCE</scope>
    <source>
        <strain evidence="3">16-2883</strain>
    </source>
</reference>
<dbReference type="AlphaFoldDB" id="A0AAF0DB62"/>
<feature type="chain" id="PRO_5042071716" evidence="2">
    <location>
        <begin position="18"/>
        <end position="284"/>
    </location>
</feature>
<proteinExistence type="predicted"/>
<name>A0AAF0DB62_9EURO</name>
<dbReference type="Proteomes" id="UP001219355">
    <property type="component" value="Chromosome 1"/>
</dbReference>
<evidence type="ECO:0000313" key="3">
    <source>
        <dbReference type="EMBL" id="WEW55058.1"/>
    </source>
</evidence>
<sequence length="284" mass="30421">MAEFLGCSFILFEISLAIEFISPIEEPLSDESEYSKDHDNNDHADGSQQWSEGSTPGFSSATDPTLDMDLAASIDEAVVASIEQQPSGSEILVLTTVTLNNASYQQFFTAPSGLLKFTECEDTRYHNESRAPNKTVDYEELATAEVLASLPSYTHCSVNEGNSPTTVPAMGHGMMALPRPTPEINSTAPCSLHNPSSYIPTSTAAEPVQEIGSDDLQGTAGEVISRSEQAVAMQQSSSPGFATAISHSPNNQESAAAFTNPVEHVSNNTSKHSYTENNAHENLK</sequence>
<evidence type="ECO:0000256" key="2">
    <source>
        <dbReference type="SAM" id="SignalP"/>
    </source>
</evidence>
<keyword evidence="4" id="KW-1185">Reference proteome</keyword>
<accession>A0AAF0DB62</accession>
<feature type="region of interest" description="Disordered" evidence="1">
    <location>
        <begin position="230"/>
        <end position="284"/>
    </location>
</feature>
<evidence type="ECO:0000256" key="1">
    <source>
        <dbReference type="SAM" id="MobiDB-lite"/>
    </source>
</evidence>
<feature type="region of interest" description="Disordered" evidence="1">
    <location>
        <begin position="29"/>
        <end position="64"/>
    </location>
</feature>
<organism evidence="3 4">
    <name type="scientific">Emydomyces testavorans</name>
    <dbReference type="NCBI Taxonomy" id="2070801"/>
    <lineage>
        <taxon>Eukaryota</taxon>
        <taxon>Fungi</taxon>
        <taxon>Dikarya</taxon>
        <taxon>Ascomycota</taxon>
        <taxon>Pezizomycotina</taxon>
        <taxon>Eurotiomycetes</taxon>
        <taxon>Eurotiomycetidae</taxon>
        <taxon>Onygenales</taxon>
        <taxon>Nannizziopsiaceae</taxon>
        <taxon>Emydomyces</taxon>
    </lineage>
</organism>
<gene>
    <name evidence="3" type="ORF">PRK78_000486</name>
</gene>
<feature type="compositionally biased region" description="Polar residues" evidence="1">
    <location>
        <begin position="265"/>
        <end position="277"/>
    </location>
</feature>
<feature type="compositionally biased region" description="Polar residues" evidence="1">
    <location>
        <begin position="230"/>
        <end position="254"/>
    </location>
</feature>
<feature type="compositionally biased region" description="Polar residues" evidence="1">
    <location>
        <begin position="46"/>
        <end position="63"/>
    </location>
</feature>
<dbReference type="EMBL" id="CP120627">
    <property type="protein sequence ID" value="WEW55058.1"/>
    <property type="molecule type" value="Genomic_DNA"/>
</dbReference>
<protein>
    <submittedName>
        <fullName evidence="3">Uncharacterized protein</fullName>
    </submittedName>
</protein>
<keyword evidence="2" id="KW-0732">Signal</keyword>